<comment type="caution">
    <text evidence="3">The sequence shown here is derived from an EMBL/GenBank/DDBJ whole genome shotgun (WGS) entry which is preliminary data.</text>
</comment>
<comment type="subcellular location">
    <subcellularLocation>
        <location evidence="1">Cytoplasm</location>
    </subcellularLocation>
</comment>
<organism evidence="3 4">
    <name type="scientific">Pediococcus acidilactici</name>
    <dbReference type="NCBI Taxonomy" id="1254"/>
    <lineage>
        <taxon>Bacteria</taxon>
        <taxon>Bacillati</taxon>
        <taxon>Bacillota</taxon>
        <taxon>Bacilli</taxon>
        <taxon>Lactobacillales</taxon>
        <taxon>Lactobacillaceae</taxon>
        <taxon>Pediococcus</taxon>
        <taxon>Pediococcus acidilactici group</taxon>
    </lineage>
</organism>
<dbReference type="PANTHER" id="PTHR33164:SF5">
    <property type="entry name" value="ORGANIC HYDROPEROXIDE RESISTANCE TRANSCRIPTIONAL REGULATOR"/>
    <property type="match status" value="1"/>
</dbReference>
<dbReference type="GeneID" id="57365875"/>
<dbReference type="GO" id="GO:0005737">
    <property type="term" value="C:cytoplasm"/>
    <property type="evidence" value="ECO:0007669"/>
    <property type="project" value="UniProtKB-SubCell"/>
</dbReference>
<protein>
    <submittedName>
        <fullName evidence="3">Transcriptional regulator</fullName>
    </submittedName>
</protein>
<dbReference type="GO" id="GO:0003700">
    <property type="term" value="F:DNA-binding transcription factor activity"/>
    <property type="evidence" value="ECO:0007669"/>
    <property type="project" value="InterPro"/>
</dbReference>
<dbReference type="EMBL" id="JAWJAV010000001">
    <property type="protein sequence ID" value="MDV2620379.1"/>
    <property type="molecule type" value="Genomic_DNA"/>
</dbReference>
<accession>A0AAP3U034</accession>
<name>A0AAP3U034_PEDAC</name>
<evidence type="ECO:0000259" key="2">
    <source>
        <dbReference type="PROSITE" id="PS50995"/>
    </source>
</evidence>
<dbReference type="PROSITE" id="PS50995">
    <property type="entry name" value="HTH_MARR_2"/>
    <property type="match status" value="1"/>
</dbReference>
<dbReference type="InterPro" id="IPR036388">
    <property type="entry name" value="WH-like_DNA-bd_sf"/>
</dbReference>
<gene>
    <name evidence="3" type="ORF">R0G89_01330</name>
</gene>
<dbReference type="AlphaFoldDB" id="A0AAP3U034"/>
<feature type="domain" description="HTH marR-type" evidence="2">
    <location>
        <begin position="1"/>
        <end position="132"/>
    </location>
</feature>
<reference evidence="3" key="1">
    <citation type="journal article" date="2023" name="PeerJ">
        <title>Selection and evaluation of lactic acid bacteria from chicken feces in Thailand as potential probiotics.</title>
        <authorList>
            <person name="Khurajog B."/>
            <person name="Disastra Y."/>
            <person name="Lawwyne L.D."/>
            <person name="Sirichokchatchawan W."/>
            <person name="Niyomtham W."/>
            <person name="Yindee J."/>
            <person name="Hampson D.J."/>
            <person name="Prapasarakul N."/>
        </authorList>
    </citation>
    <scope>NUCLEOTIDE SEQUENCE</scope>
    <source>
        <strain evidence="3">BF9</strain>
    </source>
</reference>
<evidence type="ECO:0000313" key="3">
    <source>
        <dbReference type="EMBL" id="MDV2620379.1"/>
    </source>
</evidence>
<dbReference type="PANTHER" id="PTHR33164">
    <property type="entry name" value="TRANSCRIPTIONAL REGULATOR, MARR FAMILY"/>
    <property type="match status" value="1"/>
</dbReference>
<sequence>MQASLTALEQIAHIRNNYLKKYCHEMAGTVADWKMVNYVNDARLTTLNLVELSGLDKSTVSRQLKHAIQHNFLQKQSNEIDQRKSTFTITDKGDTLRTYVNQKMAEFDRHLFDNWSEEESAMFQILINRVLKNALK</sequence>
<dbReference type="InterPro" id="IPR036390">
    <property type="entry name" value="WH_DNA-bd_sf"/>
</dbReference>
<dbReference type="Proteomes" id="UP001280897">
    <property type="component" value="Unassembled WGS sequence"/>
</dbReference>
<reference evidence="3" key="2">
    <citation type="submission" date="2023-10" db="EMBL/GenBank/DDBJ databases">
        <authorList>
            <person name="Khurajog B."/>
        </authorList>
    </citation>
    <scope>NUCLEOTIDE SEQUENCE</scope>
    <source>
        <strain evidence="3">BF9</strain>
    </source>
</reference>
<dbReference type="InterPro" id="IPR000835">
    <property type="entry name" value="HTH_MarR-typ"/>
</dbReference>
<dbReference type="GO" id="GO:0006950">
    <property type="term" value="P:response to stress"/>
    <property type="evidence" value="ECO:0007669"/>
    <property type="project" value="TreeGrafter"/>
</dbReference>
<dbReference type="PRINTS" id="PR00598">
    <property type="entry name" value="HTHMARR"/>
</dbReference>
<evidence type="ECO:0000256" key="1">
    <source>
        <dbReference type="ARBA" id="ARBA00004496"/>
    </source>
</evidence>
<dbReference type="Gene3D" id="1.10.10.10">
    <property type="entry name" value="Winged helix-like DNA-binding domain superfamily/Winged helix DNA-binding domain"/>
    <property type="match status" value="1"/>
</dbReference>
<dbReference type="InterPro" id="IPR039422">
    <property type="entry name" value="MarR/SlyA-like"/>
</dbReference>
<dbReference type="SUPFAM" id="SSF46785">
    <property type="entry name" value="Winged helix' DNA-binding domain"/>
    <property type="match status" value="1"/>
</dbReference>
<evidence type="ECO:0000313" key="4">
    <source>
        <dbReference type="Proteomes" id="UP001280897"/>
    </source>
</evidence>
<dbReference type="RefSeq" id="WP_005916889.1">
    <property type="nucleotide sequence ID" value="NZ_BJMF01000002.1"/>
</dbReference>
<proteinExistence type="predicted"/>
<dbReference type="SMART" id="SM00347">
    <property type="entry name" value="HTH_MARR"/>
    <property type="match status" value="1"/>
</dbReference>